<dbReference type="InterPro" id="IPR016181">
    <property type="entry name" value="Acyl_CoA_acyltransferase"/>
</dbReference>
<dbReference type="STRING" id="1517416.IDAT_11575"/>
<dbReference type="SMART" id="SM00563">
    <property type="entry name" value="PlsC"/>
    <property type="match status" value="1"/>
</dbReference>
<dbReference type="RefSeq" id="WP_034733783.1">
    <property type="nucleotide sequence ID" value="NZ_JPIN01000013.1"/>
</dbReference>
<comment type="pathway">
    <text evidence="1">Lipid metabolism.</text>
</comment>
<dbReference type="CDD" id="cd07986">
    <property type="entry name" value="LPLAT_ACT14924-like"/>
    <property type="match status" value="1"/>
</dbReference>
<dbReference type="SUPFAM" id="SSF69593">
    <property type="entry name" value="Glycerol-3-phosphate (1)-acyltransferase"/>
    <property type="match status" value="1"/>
</dbReference>
<dbReference type="Pfam" id="PF13444">
    <property type="entry name" value="Acetyltransf_5"/>
    <property type="match status" value="1"/>
</dbReference>
<dbReference type="eggNOG" id="COG0204">
    <property type="taxonomic scope" value="Bacteria"/>
</dbReference>
<keyword evidence="4" id="KW-0443">Lipid metabolism</keyword>
<evidence type="ECO:0000313" key="12">
    <source>
        <dbReference type="EMBL" id="KFZ27908.1"/>
    </source>
</evidence>
<dbReference type="InterPro" id="IPR002123">
    <property type="entry name" value="Plipid/glycerol_acylTrfase"/>
</dbReference>
<protein>
    <recommendedName>
        <fullName evidence="8">L-ornithine N(alpha)-acyltransferase</fullName>
        <ecNumber evidence="7">2.3.2.30</ecNumber>
    </recommendedName>
</protein>
<evidence type="ECO:0000256" key="4">
    <source>
        <dbReference type="ARBA" id="ARBA00023098"/>
    </source>
</evidence>
<reference evidence="12 13" key="1">
    <citation type="submission" date="2014-06" db="EMBL/GenBank/DDBJ databases">
        <title>Draft genome sequence of Idiomarina sp. MCCC 1A10513.</title>
        <authorList>
            <person name="Du J."/>
            <person name="Lai Q."/>
            <person name="Shao Z."/>
        </authorList>
    </citation>
    <scope>NUCLEOTIDE SEQUENCE [LARGE SCALE GENOMIC DNA]</scope>
    <source>
        <strain evidence="12 13">MCCC 1A10513</strain>
    </source>
</reference>
<dbReference type="GO" id="GO:0006629">
    <property type="term" value="P:lipid metabolic process"/>
    <property type="evidence" value="ECO:0007669"/>
    <property type="project" value="UniProtKB-KW"/>
</dbReference>
<dbReference type="PANTHER" id="PTHR37323">
    <property type="entry name" value="GCN5-RELATED N-ACETYLTRANSFERASE"/>
    <property type="match status" value="1"/>
</dbReference>
<dbReference type="EMBL" id="JPIN01000013">
    <property type="protein sequence ID" value="KFZ27908.1"/>
    <property type="molecule type" value="Genomic_DNA"/>
</dbReference>
<evidence type="ECO:0000256" key="3">
    <source>
        <dbReference type="ARBA" id="ARBA00022679"/>
    </source>
</evidence>
<keyword evidence="13" id="KW-1185">Reference proteome</keyword>
<evidence type="ECO:0000259" key="11">
    <source>
        <dbReference type="SMART" id="SM00563"/>
    </source>
</evidence>
<dbReference type="OrthoDB" id="1113830at2"/>
<comment type="caution">
    <text evidence="12">The sequence shown here is derived from an EMBL/GenBank/DDBJ whole genome shotgun (WGS) entry which is preliminary data.</text>
</comment>
<organism evidence="12 13">
    <name type="scientific">Pseudidiomarina atlantica</name>
    <dbReference type="NCBI Taxonomy" id="1517416"/>
    <lineage>
        <taxon>Bacteria</taxon>
        <taxon>Pseudomonadati</taxon>
        <taxon>Pseudomonadota</taxon>
        <taxon>Gammaproteobacteria</taxon>
        <taxon>Alteromonadales</taxon>
        <taxon>Idiomarinaceae</taxon>
        <taxon>Pseudidiomarina</taxon>
    </lineage>
</organism>
<evidence type="ECO:0000256" key="5">
    <source>
        <dbReference type="ARBA" id="ARBA00023315"/>
    </source>
</evidence>
<gene>
    <name evidence="12" type="ORF">IDAT_11575</name>
</gene>
<comment type="function">
    <text evidence="9">Catalyzes the first step in the biosynthesis of ornithine lipids, which are phosphorus-free membrane lipids. Catalyzes the 3-hydroxyacyl-acyl carrier protein-dependent acylation of ornithine to form lyso-ornithine lipid (LOL).</text>
</comment>
<evidence type="ECO:0000256" key="8">
    <source>
        <dbReference type="ARBA" id="ARBA00039866"/>
    </source>
</evidence>
<evidence type="ECO:0000256" key="9">
    <source>
        <dbReference type="ARBA" id="ARBA00045724"/>
    </source>
</evidence>
<dbReference type="AlphaFoldDB" id="A0A094L015"/>
<comment type="catalytic activity">
    <reaction evidence="10">
        <text>a (3R)-hydroxyacyl-[ACP] + L-ornithine = a lyso-ornithine lipid + holo-[ACP] + H(+)</text>
        <dbReference type="Rhea" id="RHEA:20633"/>
        <dbReference type="Rhea" id="RHEA-COMP:9685"/>
        <dbReference type="Rhea" id="RHEA-COMP:9945"/>
        <dbReference type="ChEBI" id="CHEBI:15378"/>
        <dbReference type="ChEBI" id="CHEBI:46911"/>
        <dbReference type="ChEBI" id="CHEBI:64479"/>
        <dbReference type="ChEBI" id="CHEBI:78827"/>
        <dbReference type="ChEBI" id="CHEBI:138482"/>
        <dbReference type="EC" id="2.3.2.30"/>
    </reaction>
    <physiologicalReaction direction="left-to-right" evidence="10">
        <dbReference type="Rhea" id="RHEA:20634"/>
    </physiologicalReaction>
</comment>
<dbReference type="PANTHER" id="PTHR37323:SF1">
    <property type="entry name" value="L-ORNITHINE N(ALPHA)-ACYLTRANSFERASE"/>
    <property type="match status" value="1"/>
</dbReference>
<feature type="domain" description="Phospholipid/glycerol acyltransferase" evidence="11">
    <location>
        <begin position="85"/>
        <end position="202"/>
    </location>
</feature>
<evidence type="ECO:0000256" key="6">
    <source>
        <dbReference type="ARBA" id="ARBA00038095"/>
    </source>
</evidence>
<dbReference type="Pfam" id="PF19576">
    <property type="entry name" value="Acyltransf_2"/>
    <property type="match status" value="1"/>
</dbReference>
<dbReference type="InterPro" id="IPR052351">
    <property type="entry name" value="Ornithine_N-alpha-AT"/>
</dbReference>
<proteinExistence type="inferred from homology"/>
<keyword evidence="5 12" id="KW-0012">Acyltransferase</keyword>
<evidence type="ECO:0000256" key="2">
    <source>
        <dbReference type="ARBA" id="ARBA00022516"/>
    </source>
</evidence>
<keyword evidence="2" id="KW-0444">Lipid biosynthesis</keyword>
<evidence type="ECO:0000256" key="10">
    <source>
        <dbReference type="ARBA" id="ARBA00047785"/>
    </source>
</evidence>
<evidence type="ECO:0000256" key="1">
    <source>
        <dbReference type="ARBA" id="ARBA00005189"/>
    </source>
</evidence>
<comment type="similarity">
    <text evidence="6">Belongs to the acetyltransferase family. OlsB subfamily.</text>
</comment>
<evidence type="ECO:0000256" key="7">
    <source>
        <dbReference type="ARBA" id="ARBA00039058"/>
    </source>
</evidence>
<name>A0A094L015_9GAMM</name>
<evidence type="ECO:0000313" key="13">
    <source>
        <dbReference type="Proteomes" id="UP000053718"/>
    </source>
</evidence>
<dbReference type="EC" id="2.3.2.30" evidence="7"/>
<keyword evidence="3 12" id="KW-0808">Transferase</keyword>
<dbReference type="SUPFAM" id="SSF55729">
    <property type="entry name" value="Acyl-CoA N-acyltransferases (Nat)"/>
    <property type="match status" value="1"/>
</dbReference>
<accession>A0A094L015</accession>
<sequence>MLNVNQLIQDKLPPLLNHPAVAPWLRRPVSKWLSKLLHAKDIQQFTERYGHLRGRDFVDQVLEYFDFRYTVADRDREHLPSVGKVVIIANHPIGSLDGVALLKMVAEIRPDVKVVANDVLWSIEPLRPMLLPVTNLDGRAGRQQIKAIQDHLAADQALIIFPAGEVSRLRPKGVRDTRWDAGFLKIADRAQAPILPIHVDGRNSWTFYASSMVYKPLSTLLLVEEMFRQRGGEIQLRIGQCIPFKHHQRSDLTLTNRVHMLRKHLYRVGHGKPGMFPTEHGIALPESPVALRSAVHSCQYLTTTPDGKQLYFTDYRSDCPLMRELGRVRELTFRAVGEGTGQRRDLDRYDVQFSHLILWDDEQLAIAGSYRLATVAQLISNFDYQALYTASLFKLLPTMERFLAQGMELGRSFIQPQYRNRYSLDYLWQGIGAYIQQHPEVRYLFGPVSLSGELPRAAQVAIVWFYQQWFPPLQQLAQPNHPFVYTPHEQQAMQELFSSNDYACDFQQLKHYLQQHQVKLPTLFKQYSELCEPGGVHFACFSVDPAFNNSIDALIIIDLRQLKERRRQRYLSTETAQKH</sequence>
<dbReference type="eggNOG" id="COG3176">
    <property type="taxonomic scope" value="Bacteria"/>
</dbReference>
<dbReference type="InterPro" id="IPR045746">
    <property type="entry name" value="ACT14924-like_Acyltransf_dom"/>
</dbReference>
<dbReference type="Proteomes" id="UP000053718">
    <property type="component" value="Unassembled WGS sequence"/>
</dbReference>
<dbReference type="GO" id="GO:0043810">
    <property type="term" value="F:ornithine-acyl [acyl carrier protein] N-acyltransferase activity"/>
    <property type="evidence" value="ECO:0007669"/>
    <property type="project" value="UniProtKB-EC"/>
</dbReference>